<proteinExistence type="predicted"/>
<dbReference type="Gene3D" id="3.40.50.11200">
    <property type="match status" value="1"/>
</dbReference>
<dbReference type="EMBL" id="JAVRHN010000004">
    <property type="protein sequence ID" value="MDT0685908.1"/>
    <property type="molecule type" value="Genomic_DNA"/>
</dbReference>
<dbReference type="InterPro" id="IPR015032">
    <property type="entry name" value="ThsB__TIR-like_domain"/>
</dbReference>
<dbReference type="RefSeq" id="WP_311499317.1">
    <property type="nucleotide sequence ID" value="NZ_JAVRHN010000004.1"/>
</dbReference>
<gene>
    <name evidence="2" type="ORF">RM541_06005</name>
</gene>
<dbReference type="SUPFAM" id="SSF52206">
    <property type="entry name" value="Hypothetical protein MTH538"/>
    <property type="match status" value="1"/>
</dbReference>
<feature type="domain" description="Thoeris protein ThsB TIR-like" evidence="1">
    <location>
        <begin position="22"/>
        <end position="114"/>
    </location>
</feature>
<evidence type="ECO:0000313" key="3">
    <source>
        <dbReference type="Proteomes" id="UP001253848"/>
    </source>
</evidence>
<dbReference type="Pfam" id="PF08937">
    <property type="entry name" value="ThsB_TIR"/>
    <property type="match status" value="1"/>
</dbReference>
<accession>A0ABU3DQB4</accession>
<evidence type="ECO:0000259" key="1">
    <source>
        <dbReference type="Pfam" id="PF08937"/>
    </source>
</evidence>
<dbReference type="Proteomes" id="UP001253848">
    <property type="component" value="Unassembled WGS sequence"/>
</dbReference>
<keyword evidence="3" id="KW-1185">Reference proteome</keyword>
<protein>
    <submittedName>
        <fullName evidence="2">TIR domain-containing protein</fullName>
    </submittedName>
</protein>
<dbReference type="InterPro" id="IPR036490">
    <property type="entry name" value="ThsB_TIR-like_sf"/>
</dbReference>
<sequence length="142" mass="16766">MGLLEWLFGVEETNNERRKKVFISFAIEDIEYRNYLVEQAKRKNSPFYFIDMSAKKAWKQSEWKKRCRTKIKRCDGVIALLSKKTHLAGGARWEIKCAREEGVNIIGMHIFKNNKGAIPTELKGKKVIEWNWNNLEKFINDL</sequence>
<organism evidence="2 3">
    <name type="scientific">Autumnicola psychrophila</name>
    <dbReference type="NCBI Taxonomy" id="3075592"/>
    <lineage>
        <taxon>Bacteria</taxon>
        <taxon>Pseudomonadati</taxon>
        <taxon>Bacteroidota</taxon>
        <taxon>Flavobacteriia</taxon>
        <taxon>Flavobacteriales</taxon>
        <taxon>Flavobacteriaceae</taxon>
        <taxon>Autumnicola</taxon>
    </lineage>
</organism>
<comment type="caution">
    <text evidence="2">The sequence shown here is derived from an EMBL/GenBank/DDBJ whole genome shotgun (WGS) entry which is preliminary data.</text>
</comment>
<reference evidence="2 3" key="1">
    <citation type="submission" date="2023-09" db="EMBL/GenBank/DDBJ databases">
        <authorList>
            <person name="Rey-Velasco X."/>
        </authorList>
    </citation>
    <scope>NUCLEOTIDE SEQUENCE [LARGE SCALE GENOMIC DNA]</scope>
    <source>
        <strain evidence="2 3">F225</strain>
    </source>
</reference>
<evidence type="ECO:0000313" key="2">
    <source>
        <dbReference type="EMBL" id="MDT0685908.1"/>
    </source>
</evidence>
<name>A0ABU3DQB4_9FLAO</name>